<dbReference type="SUPFAM" id="SSF50978">
    <property type="entry name" value="WD40 repeat-like"/>
    <property type="match status" value="1"/>
</dbReference>
<protein>
    <submittedName>
        <fullName evidence="4">Uncharacterized protein</fullName>
    </submittedName>
</protein>
<dbReference type="InterPro" id="IPR036322">
    <property type="entry name" value="WD40_repeat_dom_sf"/>
</dbReference>
<dbReference type="InterPro" id="IPR015943">
    <property type="entry name" value="WD40/YVTN_repeat-like_dom_sf"/>
</dbReference>
<organism evidence="4 5">
    <name type="scientific">Cardiosporidium cionae</name>
    <dbReference type="NCBI Taxonomy" id="476202"/>
    <lineage>
        <taxon>Eukaryota</taxon>
        <taxon>Sar</taxon>
        <taxon>Alveolata</taxon>
        <taxon>Apicomplexa</taxon>
        <taxon>Aconoidasida</taxon>
        <taxon>Nephromycida</taxon>
        <taxon>Cardiosporidium</taxon>
    </lineage>
</organism>
<proteinExistence type="inferred from homology"/>
<keyword evidence="2" id="KW-0677">Repeat</keyword>
<dbReference type="InterPro" id="IPR048720">
    <property type="entry name" value="PROPPIN"/>
</dbReference>
<gene>
    <name evidence="4" type="ORF">IE077_001041</name>
</gene>
<evidence type="ECO:0000256" key="3">
    <source>
        <dbReference type="ARBA" id="ARBA00025740"/>
    </source>
</evidence>
<comment type="caution">
    <text evidence="4">The sequence shown here is derived from an EMBL/GenBank/DDBJ whole genome shotgun (WGS) entry which is preliminary data.</text>
</comment>
<accession>A0ABQ7JDM3</accession>
<keyword evidence="5" id="KW-1185">Reference proteome</keyword>
<evidence type="ECO:0000313" key="5">
    <source>
        <dbReference type="Proteomes" id="UP000823046"/>
    </source>
</evidence>
<comment type="similarity">
    <text evidence="3">Belongs to the WD repeat PROPPIN family.</text>
</comment>
<dbReference type="EMBL" id="JADAQX010000085">
    <property type="protein sequence ID" value="KAF8822099.1"/>
    <property type="molecule type" value="Genomic_DNA"/>
</dbReference>
<dbReference type="Pfam" id="PF21032">
    <property type="entry name" value="PROPPIN"/>
    <property type="match status" value="1"/>
</dbReference>
<evidence type="ECO:0000256" key="1">
    <source>
        <dbReference type="ARBA" id="ARBA00022574"/>
    </source>
</evidence>
<evidence type="ECO:0000313" key="4">
    <source>
        <dbReference type="EMBL" id="KAF8822099.1"/>
    </source>
</evidence>
<dbReference type="PANTHER" id="PTHR11227">
    <property type="entry name" value="WD-REPEAT PROTEIN INTERACTING WITH PHOSPHOINOSIDES WIPI -RELATED"/>
    <property type="match status" value="1"/>
</dbReference>
<keyword evidence="1" id="KW-0853">WD repeat</keyword>
<evidence type="ECO:0000256" key="2">
    <source>
        <dbReference type="ARBA" id="ARBA00022737"/>
    </source>
</evidence>
<name>A0ABQ7JDM3_9APIC</name>
<reference evidence="4 5" key="1">
    <citation type="journal article" date="2020" name="bioRxiv">
        <title>Metabolic contributions of an alphaproteobacterial endosymbiont in the apicomplexan Cardiosporidium cionae.</title>
        <authorList>
            <person name="Hunter E.S."/>
            <person name="Paight C.J."/>
            <person name="Lane C.E."/>
        </authorList>
    </citation>
    <scope>NUCLEOTIDE SEQUENCE [LARGE SCALE GENOMIC DNA]</scope>
    <source>
        <strain evidence="4">ESH_2018</strain>
    </source>
</reference>
<dbReference type="Gene3D" id="2.130.10.10">
    <property type="entry name" value="YVTN repeat-like/Quinoprotein amine dehydrogenase"/>
    <property type="match status" value="1"/>
</dbReference>
<dbReference type="Proteomes" id="UP000823046">
    <property type="component" value="Unassembled WGS sequence"/>
</dbReference>
<sequence length="165" mass="17957">MASVGPPALFQDPNSILFIGFNQDGSCLAAGTNQGFIIYSVMPFAKLYEEKCGAVSIVEMLYTSNLIAIVGSSDGCTTSSRMVMMWNATERRCLTTLSFNSAVHGIKMNPKCVVVLMESEVRIYDLVTLTFLHLINREADYSGNPSVCSLCCSPKRGYLAIPCSK</sequence>